<feature type="transmembrane region" description="Helical" evidence="1">
    <location>
        <begin position="321"/>
        <end position="340"/>
    </location>
</feature>
<dbReference type="AlphaFoldDB" id="A0A1F4V1E8"/>
<evidence type="ECO:0008006" key="4">
    <source>
        <dbReference type="Google" id="ProtNLM"/>
    </source>
</evidence>
<name>A0A1F4V1E8_UNCKA</name>
<protein>
    <recommendedName>
        <fullName evidence="4">Glycosyltransferase RgtA/B/C/D-like domain-containing protein</fullName>
    </recommendedName>
</protein>
<reference evidence="2 3" key="1">
    <citation type="journal article" date="2016" name="Nat. Commun.">
        <title>Thousands of microbial genomes shed light on interconnected biogeochemical processes in an aquifer system.</title>
        <authorList>
            <person name="Anantharaman K."/>
            <person name="Brown C.T."/>
            <person name="Hug L.A."/>
            <person name="Sharon I."/>
            <person name="Castelle C.J."/>
            <person name="Probst A.J."/>
            <person name="Thomas B.C."/>
            <person name="Singh A."/>
            <person name="Wilkins M.J."/>
            <person name="Karaoz U."/>
            <person name="Brodie E.L."/>
            <person name="Williams K.H."/>
            <person name="Hubbard S.S."/>
            <person name="Banfield J.F."/>
        </authorList>
    </citation>
    <scope>NUCLEOTIDE SEQUENCE [LARGE SCALE GENOMIC DNA]</scope>
</reference>
<keyword evidence="1" id="KW-1133">Transmembrane helix</keyword>
<keyword evidence="1" id="KW-0472">Membrane</keyword>
<organism evidence="2 3">
    <name type="scientific">candidate division WWE3 bacterium RBG_16_37_10</name>
    <dbReference type="NCBI Taxonomy" id="1802610"/>
    <lineage>
        <taxon>Bacteria</taxon>
        <taxon>Katanobacteria</taxon>
    </lineage>
</organism>
<sequence length="487" mass="55583">MSQKTNLIKLPNIEHDVLVAILFFAAVLISFFLRVQNLNYNSAYSEEAVYTIVGKMGIFYRDWHTFNSFNWMGGLPYLYPVLSALAFENGGIYGSRLLNVFLSLLVLEELYRFTLYINLFSKRKNSAAGLISVFIVGFSPFAVFVNTLATYDVAALLLLLFSINALLVADTYRGGKYYFASGLSLVLSMLTNYFLLTFLPFVLLLSLKVFKNLNSEEQKNFMRSYYYIPVFSIIGAFLIFNLIFIFHFTRTQIIDEMESLAKTLAYLWSKDSMIVVLCSSLVGFVYQFRKNIVLGFSFLLSLFILLIHLILGNVSALGKHLFLVEVFIAPCAAYFIVYIFSLKKPAFKVISSIALTSIFIYYIFNHQYTLNYLRNGWLNTDDTNGYIANRVNYGSRVLSESGAPTVLYLFNVVEPSNIVTFEWFNYSKLQGSEAYSQAVADGYFNLIELSGTYTSDPEIALLVKQNMGDRYTPVYKKGAFEIYEKTR</sequence>
<feature type="transmembrane region" description="Helical" evidence="1">
    <location>
        <begin position="153"/>
        <end position="172"/>
    </location>
</feature>
<feature type="transmembrane region" description="Helical" evidence="1">
    <location>
        <begin position="127"/>
        <end position="147"/>
    </location>
</feature>
<feature type="transmembrane region" description="Helical" evidence="1">
    <location>
        <begin position="346"/>
        <end position="364"/>
    </location>
</feature>
<feature type="transmembrane region" description="Helical" evidence="1">
    <location>
        <begin position="225"/>
        <end position="246"/>
    </location>
</feature>
<gene>
    <name evidence="2" type="ORF">A2W32_00360</name>
</gene>
<comment type="caution">
    <text evidence="2">The sequence shown here is derived from an EMBL/GenBank/DDBJ whole genome shotgun (WGS) entry which is preliminary data.</text>
</comment>
<feature type="transmembrane region" description="Helical" evidence="1">
    <location>
        <begin position="184"/>
        <end position="205"/>
    </location>
</feature>
<accession>A0A1F4V1E8</accession>
<dbReference type="STRING" id="1802610.A2W32_00360"/>
<evidence type="ECO:0000313" key="3">
    <source>
        <dbReference type="Proteomes" id="UP000177371"/>
    </source>
</evidence>
<dbReference type="Proteomes" id="UP000177371">
    <property type="component" value="Unassembled WGS sequence"/>
</dbReference>
<proteinExistence type="predicted"/>
<feature type="transmembrane region" description="Helical" evidence="1">
    <location>
        <begin position="267"/>
        <end position="286"/>
    </location>
</feature>
<keyword evidence="1" id="KW-0812">Transmembrane</keyword>
<dbReference type="EMBL" id="MEUT01000033">
    <property type="protein sequence ID" value="OGC50999.1"/>
    <property type="molecule type" value="Genomic_DNA"/>
</dbReference>
<evidence type="ECO:0000313" key="2">
    <source>
        <dbReference type="EMBL" id="OGC50999.1"/>
    </source>
</evidence>
<evidence type="ECO:0000256" key="1">
    <source>
        <dbReference type="SAM" id="Phobius"/>
    </source>
</evidence>
<feature type="transmembrane region" description="Helical" evidence="1">
    <location>
        <begin position="12"/>
        <end position="33"/>
    </location>
</feature>
<feature type="transmembrane region" description="Helical" evidence="1">
    <location>
        <begin position="292"/>
        <end position="314"/>
    </location>
</feature>